<dbReference type="STRING" id="1220583.GOACH_04_00820"/>
<dbReference type="Pfam" id="PF12833">
    <property type="entry name" value="HTH_18"/>
    <property type="match status" value="1"/>
</dbReference>
<evidence type="ECO:0000313" key="7">
    <source>
        <dbReference type="Proteomes" id="UP000010988"/>
    </source>
</evidence>
<evidence type="ECO:0000256" key="3">
    <source>
        <dbReference type="ARBA" id="ARBA00023163"/>
    </source>
</evidence>
<dbReference type="PROSITE" id="PS00041">
    <property type="entry name" value="HTH_ARAC_FAMILY_1"/>
    <property type="match status" value="1"/>
</dbReference>
<keyword evidence="1" id="KW-0805">Transcription regulation</keyword>
<dbReference type="GO" id="GO:0043565">
    <property type="term" value="F:sequence-specific DNA binding"/>
    <property type="evidence" value="ECO:0007669"/>
    <property type="project" value="InterPro"/>
</dbReference>
<keyword evidence="7" id="KW-1185">Reference proteome</keyword>
<evidence type="ECO:0000259" key="5">
    <source>
        <dbReference type="PROSITE" id="PS01124"/>
    </source>
</evidence>
<comment type="caution">
    <text evidence="6">The sequence shown here is derived from an EMBL/GenBank/DDBJ whole genome shotgun (WGS) entry which is preliminary data.</text>
</comment>
<proteinExistence type="predicted"/>
<dbReference type="AlphaFoldDB" id="L7KGS0"/>
<keyword evidence="3" id="KW-0804">Transcription</keyword>
<dbReference type="InterPro" id="IPR018062">
    <property type="entry name" value="HTH_AraC-typ_CS"/>
</dbReference>
<dbReference type="InterPro" id="IPR018060">
    <property type="entry name" value="HTH_AraC"/>
</dbReference>
<dbReference type="eggNOG" id="COG2207">
    <property type="taxonomic scope" value="Bacteria"/>
</dbReference>
<dbReference type="PANTHER" id="PTHR43280">
    <property type="entry name" value="ARAC-FAMILY TRANSCRIPTIONAL REGULATOR"/>
    <property type="match status" value="1"/>
</dbReference>
<protein>
    <submittedName>
        <fullName evidence="6">Putative AraC family transcriptional regulator</fullName>
    </submittedName>
</protein>
<evidence type="ECO:0000256" key="4">
    <source>
        <dbReference type="SAM" id="MobiDB-lite"/>
    </source>
</evidence>
<sequence length="344" mass="38251">MTDPDDLPGSLDQQRVHDWHHRLGTTNQLGSNRSRRLHRQGRSGADNYMPTFTLDADGDPADFDEYLFWRPLSLVVTYVLLRTPATMSRTSARIAERHSPYVLFGTTDALVHGHVIAGGREHSYARSNPLAALSMSQPFAVTNDSVAEFSSVWVPAEMVDADDLAGSDPVIADSPLSRATAVFLRNFAHDVAVRGADVDVDTEMAAIDLLRSTLNPHRARTISALDSPTILRERVSEVIDRNYRDPAFDADTLAAMLHLSRRQLYRRLSDFDESPAEMIAQRRLDKAHELLSCTGTFGLKAVARASGFSSVATLRNRFAARYGMTPVEFRHQTGFRHQADSDDN</sequence>
<dbReference type="SMART" id="SM00342">
    <property type="entry name" value="HTH_ARAC"/>
    <property type="match status" value="1"/>
</dbReference>
<evidence type="ECO:0000256" key="1">
    <source>
        <dbReference type="ARBA" id="ARBA00023015"/>
    </source>
</evidence>
<dbReference type="GO" id="GO:0003700">
    <property type="term" value="F:DNA-binding transcription factor activity"/>
    <property type="evidence" value="ECO:0007669"/>
    <property type="project" value="InterPro"/>
</dbReference>
<dbReference type="PANTHER" id="PTHR43280:SF2">
    <property type="entry name" value="HTH-TYPE TRANSCRIPTIONAL REGULATOR EXSA"/>
    <property type="match status" value="1"/>
</dbReference>
<feature type="domain" description="HTH araC/xylS-type" evidence="5">
    <location>
        <begin position="233"/>
        <end position="332"/>
    </location>
</feature>
<gene>
    <name evidence="6" type="ORF">GOACH_04_00820</name>
</gene>
<accession>L7KGS0</accession>
<dbReference type="SUPFAM" id="SSF46689">
    <property type="entry name" value="Homeodomain-like"/>
    <property type="match status" value="1"/>
</dbReference>
<feature type="region of interest" description="Disordered" evidence="4">
    <location>
        <begin position="1"/>
        <end position="49"/>
    </location>
</feature>
<dbReference type="Gene3D" id="1.10.10.60">
    <property type="entry name" value="Homeodomain-like"/>
    <property type="match status" value="1"/>
</dbReference>
<evidence type="ECO:0000313" key="6">
    <source>
        <dbReference type="EMBL" id="GAC47686.1"/>
    </source>
</evidence>
<dbReference type="EMBL" id="BANR01000004">
    <property type="protein sequence ID" value="GAC47686.1"/>
    <property type="molecule type" value="Genomic_DNA"/>
</dbReference>
<dbReference type="OrthoDB" id="4378430at2"/>
<name>L7KGS0_9ACTN</name>
<dbReference type="PROSITE" id="PS01124">
    <property type="entry name" value="HTH_ARAC_FAMILY_2"/>
    <property type="match status" value="1"/>
</dbReference>
<evidence type="ECO:0000256" key="2">
    <source>
        <dbReference type="ARBA" id="ARBA00023125"/>
    </source>
</evidence>
<dbReference type="Proteomes" id="UP000010988">
    <property type="component" value="Unassembled WGS sequence"/>
</dbReference>
<organism evidence="6 7">
    <name type="scientific">Gordonia aichiensis NBRC 108223</name>
    <dbReference type="NCBI Taxonomy" id="1220583"/>
    <lineage>
        <taxon>Bacteria</taxon>
        <taxon>Bacillati</taxon>
        <taxon>Actinomycetota</taxon>
        <taxon>Actinomycetes</taxon>
        <taxon>Mycobacteriales</taxon>
        <taxon>Gordoniaceae</taxon>
        <taxon>Gordonia</taxon>
    </lineage>
</organism>
<keyword evidence="2" id="KW-0238">DNA-binding</keyword>
<dbReference type="InterPro" id="IPR009057">
    <property type="entry name" value="Homeodomain-like_sf"/>
</dbReference>
<reference evidence="6 7" key="1">
    <citation type="submission" date="2012-12" db="EMBL/GenBank/DDBJ databases">
        <title>Whole genome shotgun sequence of Gordonia aichiensis NBRC 108223.</title>
        <authorList>
            <person name="Isaki-Nakamura S."/>
            <person name="Hosoyama A."/>
            <person name="Tsuchikane K."/>
            <person name="Ando Y."/>
            <person name="Baba S."/>
            <person name="Ohji S."/>
            <person name="Hamada M."/>
            <person name="Tamura T."/>
            <person name="Yamazoe A."/>
            <person name="Yamazaki S."/>
            <person name="Fujita N."/>
        </authorList>
    </citation>
    <scope>NUCLEOTIDE SEQUENCE [LARGE SCALE GENOMIC DNA]</scope>
    <source>
        <strain evidence="6 7">NBRC 108223</strain>
    </source>
</reference>
<dbReference type="RefSeq" id="WP_005171525.1">
    <property type="nucleotide sequence ID" value="NZ_BANR01000004.1"/>
</dbReference>